<name>A0A6A8D969_9BACI</name>
<dbReference type="Pfam" id="PF23648">
    <property type="entry name" value="DUF7147"/>
    <property type="match status" value="1"/>
</dbReference>
<proteinExistence type="predicted"/>
<evidence type="ECO:0000259" key="1">
    <source>
        <dbReference type="Pfam" id="PF23648"/>
    </source>
</evidence>
<dbReference type="GO" id="GO:0016301">
    <property type="term" value="F:kinase activity"/>
    <property type="evidence" value="ECO:0007669"/>
    <property type="project" value="UniProtKB-KW"/>
</dbReference>
<evidence type="ECO:0000313" key="3">
    <source>
        <dbReference type="Proteomes" id="UP000799092"/>
    </source>
</evidence>
<accession>A0A6A8D969</accession>
<dbReference type="InterPro" id="IPR055571">
    <property type="entry name" value="DUF7147"/>
</dbReference>
<sequence>MIQRFIELGDGYSDVYELVDLANYMKTRIEKIIAIHTNKNGQELTSLAIIMKPGAEGDFQPIYICFEGVPNPANKVTKRYQLFEQIANQTNQQIREITVKPSTFFHDKSLYYQYLLGIFRMNRFLKPYQ</sequence>
<dbReference type="AlphaFoldDB" id="A0A6A8D969"/>
<reference evidence="2" key="1">
    <citation type="submission" date="2019-11" db="EMBL/GenBank/DDBJ databases">
        <authorList>
            <person name="Li J."/>
        </authorList>
    </citation>
    <scope>NUCLEOTIDE SEQUENCE</scope>
    <source>
        <strain evidence="2">B6B</strain>
    </source>
</reference>
<evidence type="ECO:0000313" key="2">
    <source>
        <dbReference type="EMBL" id="MRH42144.1"/>
    </source>
</evidence>
<protein>
    <submittedName>
        <fullName evidence="2">Methylthioribose kinase</fullName>
    </submittedName>
</protein>
<feature type="domain" description="DUF7147" evidence="1">
    <location>
        <begin position="1"/>
        <end position="125"/>
    </location>
</feature>
<keyword evidence="2" id="KW-0418">Kinase</keyword>
<keyword evidence="2" id="KW-0808">Transferase</keyword>
<keyword evidence="3" id="KW-1185">Reference proteome</keyword>
<organism evidence="2 3">
    <name type="scientific">Aquibacillus halophilus</name>
    <dbReference type="NCBI Taxonomy" id="930132"/>
    <lineage>
        <taxon>Bacteria</taxon>
        <taxon>Bacillati</taxon>
        <taxon>Bacillota</taxon>
        <taxon>Bacilli</taxon>
        <taxon>Bacillales</taxon>
        <taxon>Bacillaceae</taxon>
        <taxon>Aquibacillus</taxon>
    </lineage>
</organism>
<gene>
    <name evidence="2" type="ORF">GH741_05570</name>
</gene>
<dbReference type="OrthoDB" id="2427086at2"/>
<dbReference type="Proteomes" id="UP000799092">
    <property type="component" value="Unassembled WGS sequence"/>
</dbReference>
<dbReference type="RefSeq" id="WP_153735807.1">
    <property type="nucleotide sequence ID" value="NZ_WJNG01000004.1"/>
</dbReference>
<comment type="caution">
    <text evidence="2">The sequence shown here is derived from an EMBL/GenBank/DDBJ whole genome shotgun (WGS) entry which is preliminary data.</text>
</comment>
<dbReference type="EMBL" id="WJNG01000004">
    <property type="protein sequence ID" value="MRH42144.1"/>
    <property type="molecule type" value="Genomic_DNA"/>
</dbReference>